<organism evidence="1">
    <name type="scientific">freshwater metagenome</name>
    <dbReference type="NCBI Taxonomy" id="449393"/>
    <lineage>
        <taxon>unclassified sequences</taxon>
        <taxon>metagenomes</taxon>
        <taxon>ecological metagenomes</taxon>
    </lineage>
</organism>
<protein>
    <submittedName>
        <fullName evidence="1">Unannotated protein</fullName>
    </submittedName>
</protein>
<accession>A0A6J6LYG6</accession>
<dbReference type="AlphaFoldDB" id="A0A6J6LYG6"/>
<name>A0A6J6LYG6_9ZZZZ</name>
<reference evidence="1" key="1">
    <citation type="submission" date="2020-05" db="EMBL/GenBank/DDBJ databases">
        <authorList>
            <person name="Chiriac C."/>
            <person name="Salcher M."/>
            <person name="Ghai R."/>
            <person name="Kavagutti S V."/>
        </authorList>
    </citation>
    <scope>NUCLEOTIDE SEQUENCE</scope>
</reference>
<gene>
    <name evidence="1" type="ORF">UFOPK2312_00345</name>
</gene>
<sequence length="179" mass="20203">MARLNEIYQGLEFNNDGELDLATGTIAPIKFYELMQREIDYSKRAKAPLTLISTGVAISESSIYWVEKSDISIEESELLISILLDFIINTSFKITRTLRSSDSMARLGVLTFAFLIRDDLKSGEILSSRVNTVMEYEFNVLTSELQKSTLKGINLEIITCTSSYKDNWTLSEFLNSASL</sequence>
<proteinExistence type="predicted"/>
<evidence type="ECO:0000313" key="1">
    <source>
        <dbReference type="EMBL" id="CAB4666947.1"/>
    </source>
</evidence>
<dbReference type="EMBL" id="CAEZWY010000021">
    <property type="protein sequence ID" value="CAB4666947.1"/>
    <property type="molecule type" value="Genomic_DNA"/>
</dbReference>